<reference evidence="2 3" key="1">
    <citation type="journal article" date="2016" name="Genome Biol. Evol.">
        <title>Gene Family Evolution Reflects Adaptation to Soil Environmental Stressors in the Genome of the Collembolan Orchesella cincta.</title>
        <authorList>
            <person name="Faddeeva-Vakhrusheva A."/>
            <person name="Derks M.F."/>
            <person name="Anvar S.Y."/>
            <person name="Agamennone V."/>
            <person name="Suring W."/>
            <person name="Smit S."/>
            <person name="van Straalen N.M."/>
            <person name="Roelofs D."/>
        </authorList>
    </citation>
    <scope>NUCLEOTIDE SEQUENCE [LARGE SCALE GENOMIC DNA]</scope>
    <source>
        <tissue evidence="2">Mixed pool</tissue>
    </source>
</reference>
<evidence type="ECO:0000256" key="1">
    <source>
        <dbReference type="SAM" id="Phobius"/>
    </source>
</evidence>
<dbReference type="OrthoDB" id="8293295at2759"/>
<evidence type="ECO:0000313" key="3">
    <source>
        <dbReference type="Proteomes" id="UP000094527"/>
    </source>
</evidence>
<feature type="transmembrane region" description="Helical" evidence="1">
    <location>
        <begin position="6"/>
        <end position="25"/>
    </location>
</feature>
<organism evidence="2 3">
    <name type="scientific">Orchesella cincta</name>
    <name type="common">Springtail</name>
    <name type="synonym">Podura cincta</name>
    <dbReference type="NCBI Taxonomy" id="48709"/>
    <lineage>
        <taxon>Eukaryota</taxon>
        <taxon>Metazoa</taxon>
        <taxon>Ecdysozoa</taxon>
        <taxon>Arthropoda</taxon>
        <taxon>Hexapoda</taxon>
        <taxon>Collembola</taxon>
        <taxon>Entomobryomorpha</taxon>
        <taxon>Entomobryoidea</taxon>
        <taxon>Orchesellidae</taxon>
        <taxon>Orchesellinae</taxon>
        <taxon>Orchesella</taxon>
    </lineage>
</organism>
<dbReference type="Proteomes" id="UP000094527">
    <property type="component" value="Unassembled WGS sequence"/>
</dbReference>
<accession>A0A1D2MC14</accession>
<keyword evidence="1" id="KW-0812">Transmembrane</keyword>
<dbReference type="EMBL" id="LJIJ01001961">
    <property type="protein sequence ID" value="ODM90451.1"/>
    <property type="molecule type" value="Genomic_DNA"/>
</dbReference>
<keyword evidence="1" id="KW-1133">Transmembrane helix</keyword>
<comment type="caution">
    <text evidence="2">The sequence shown here is derived from an EMBL/GenBank/DDBJ whole genome shotgun (WGS) entry which is preliminary data.</text>
</comment>
<sequence length="309" mass="35218">MDLIGLTLVTTGVLFVAALLFRFFFSTQKFRNGSVTQHQVTLEDASVPFSANEISNQILSFHENLREDEDQLATIQKVQTLLISARNEIQDDFDTRNSLIIGVDATPHTQAGYCVNPFDKSIRFYVLKRADFPWKFDNEKDPAEFEMKNLMFALTIWKNQIIWLKQLSIYTDNFAGVFGSQYGVRAMNYLQHFVDCEGVTVVNRKRMALNKYQSLPSFAKYIQPADDLSRWKIDAALEFLTKMYDIDMESVQGTHQKVALSSTSKPRYKLTPFSKRICDSANRVIAKGLRCGNPVCSTAAMSLVLKNEI</sequence>
<keyword evidence="1" id="KW-0472">Membrane</keyword>
<evidence type="ECO:0000313" key="2">
    <source>
        <dbReference type="EMBL" id="ODM90451.1"/>
    </source>
</evidence>
<proteinExistence type="predicted"/>
<gene>
    <name evidence="2" type="ORF">Ocin01_16231</name>
</gene>
<name>A0A1D2MC14_ORCCI</name>
<protein>
    <submittedName>
        <fullName evidence="2">Uncharacterized protein</fullName>
    </submittedName>
</protein>
<keyword evidence="3" id="KW-1185">Reference proteome</keyword>
<dbReference type="AlphaFoldDB" id="A0A1D2MC14"/>